<reference evidence="1" key="1">
    <citation type="journal article" date="2020" name="Nature">
        <title>Giant virus diversity and host interactions through global metagenomics.</title>
        <authorList>
            <person name="Schulz F."/>
            <person name="Roux S."/>
            <person name="Paez-Espino D."/>
            <person name="Jungbluth S."/>
            <person name="Walsh D.A."/>
            <person name="Denef V.J."/>
            <person name="McMahon K.D."/>
            <person name="Konstantinidis K.T."/>
            <person name="Eloe-Fadrosh E.A."/>
            <person name="Kyrpides N.C."/>
            <person name="Woyke T."/>
        </authorList>
    </citation>
    <scope>NUCLEOTIDE SEQUENCE</scope>
    <source>
        <strain evidence="1">GVMAG-M-3300023184-18</strain>
    </source>
</reference>
<evidence type="ECO:0000313" key="1">
    <source>
        <dbReference type="EMBL" id="QHT86863.1"/>
    </source>
</evidence>
<dbReference type="AlphaFoldDB" id="A0A6C0I3Z0"/>
<proteinExistence type="predicted"/>
<dbReference type="EMBL" id="MN740077">
    <property type="protein sequence ID" value="QHT86863.1"/>
    <property type="molecule type" value="Genomic_DNA"/>
</dbReference>
<name>A0A6C0I3Z0_9ZZZZ</name>
<organism evidence="1">
    <name type="scientific">viral metagenome</name>
    <dbReference type="NCBI Taxonomy" id="1070528"/>
    <lineage>
        <taxon>unclassified sequences</taxon>
        <taxon>metagenomes</taxon>
        <taxon>organismal metagenomes</taxon>
    </lineage>
</organism>
<accession>A0A6C0I3Z0</accession>
<sequence length="461" mass="53540">MKESHQEQPSTSHYRFELNYLPDIVNNGDECIKCKKVSVDNNNNNNNNNNKTSQTSQTQYYLINYDKKIMRNGLNREKNKSESDKRCVKHFRSVVLNEDCKVVGFSPPMCETKDVVLDVDNIQFAEEFVEGTMVNVFYNSANDVQSWEFSTKNTISPLEKAAGKCFRRMFLETCANANLNFDDLPKEYCYSFVMKHPDNVIVAPVKNTALYIIAIYLVKNGDDLSAATAYEMERSVVRWSSFSKVSHPARLGMTKGQGDFDKIVKTFASTDSLYYYPGVMFRTFTGERFKLRNPNYEMVKNTKGVRARDEFVYLHLKQVGYVRKHFERCPEDELKFFEFQSNLYNYTSSLHKNYLDCYIYKKMGLKDFPLKYRNNMYKLHNDYLHVLKPEGARVTLSHVVQFVNNLSVSSQIYFLKQKESTETIETPIVPKKIFSSPPLTPLTLQLTPEYSPLEMKCPNAP</sequence>
<protein>
    <submittedName>
        <fullName evidence="1">Uncharacterized protein</fullName>
    </submittedName>
</protein>